<name>A0A1M7TK69_9RHOB</name>
<keyword evidence="2" id="KW-1185">Reference proteome</keyword>
<dbReference type="Pfam" id="PF09424">
    <property type="entry name" value="YqeY"/>
    <property type="match status" value="1"/>
</dbReference>
<dbReference type="PANTHER" id="PTHR28055">
    <property type="entry name" value="ALTERED INHERITANCE OF MITOCHONDRIA PROTEIN 41, MITOCHONDRIAL"/>
    <property type="match status" value="1"/>
</dbReference>
<sequence>MRDRIAQALTEAMKAKDQARVSTLRLIMAAIKDRDIAARAAEEGDSRVSDAEIAQILGKMIKQREDSIRAYEEAGRLELAERERAEIDIIREFLPRPLTEEEAARAVSESIARVNASSIRDMGAVMKDLKSRYAGRMDFAKAGAAVREALR</sequence>
<dbReference type="GO" id="GO:0016884">
    <property type="term" value="F:carbon-nitrogen ligase activity, with glutamine as amido-N-donor"/>
    <property type="evidence" value="ECO:0007669"/>
    <property type="project" value="InterPro"/>
</dbReference>
<dbReference type="RefSeq" id="WP_072747726.1">
    <property type="nucleotide sequence ID" value="NZ_FOHL01000007.1"/>
</dbReference>
<evidence type="ECO:0008006" key="3">
    <source>
        <dbReference type="Google" id="ProtNLM"/>
    </source>
</evidence>
<dbReference type="SUPFAM" id="SSF89095">
    <property type="entry name" value="GatB/YqeY motif"/>
    <property type="match status" value="1"/>
</dbReference>
<dbReference type="InterPro" id="IPR003789">
    <property type="entry name" value="Asn/Gln_tRNA_amidoTrase-B-like"/>
</dbReference>
<gene>
    <name evidence="1" type="ORF">SAMN05216200_107101</name>
</gene>
<dbReference type="OrthoDB" id="9788127at2"/>
<dbReference type="AlphaFoldDB" id="A0A1M7TK69"/>
<accession>A0A1M7TK69</accession>
<proteinExistence type="predicted"/>
<dbReference type="InterPro" id="IPR019004">
    <property type="entry name" value="YqeY/Aim41"/>
</dbReference>
<protein>
    <recommendedName>
        <fullName evidence="3">GatB/YqeY domain-containing protein</fullName>
    </recommendedName>
</protein>
<organism evidence="1 2">
    <name type="scientific">Oceanicella actignis</name>
    <dbReference type="NCBI Taxonomy" id="1189325"/>
    <lineage>
        <taxon>Bacteria</taxon>
        <taxon>Pseudomonadati</taxon>
        <taxon>Pseudomonadota</taxon>
        <taxon>Alphaproteobacteria</taxon>
        <taxon>Rhodobacterales</taxon>
        <taxon>Paracoccaceae</taxon>
        <taxon>Oceanicella</taxon>
    </lineage>
</organism>
<dbReference type="EMBL" id="FRDL01000007">
    <property type="protein sequence ID" value="SHN71152.1"/>
    <property type="molecule type" value="Genomic_DNA"/>
</dbReference>
<dbReference type="STRING" id="1189325.SAMN04488119_107102"/>
<dbReference type="Proteomes" id="UP000184066">
    <property type="component" value="Unassembled WGS sequence"/>
</dbReference>
<dbReference type="PANTHER" id="PTHR28055:SF1">
    <property type="entry name" value="ALTERED INHERITANCE OF MITOCHONDRIA PROTEIN 41, MITOCHONDRIAL"/>
    <property type="match status" value="1"/>
</dbReference>
<evidence type="ECO:0000313" key="1">
    <source>
        <dbReference type="EMBL" id="SHN71152.1"/>
    </source>
</evidence>
<reference evidence="1 2" key="1">
    <citation type="submission" date="2016-12" db="EMBL/GenBank/DDBJ databases">
        <authorList>
            <person name="Song W.-J."/>
            <person name="Kurnit D.M."/>
        </authorList>
    </citation>
    <scope>NUCLEOTIDE SEQUENCE [LARGE SCALE GENOMIC DNA]</scope>
    <source>
        <strain evidence="1 2">CGMCC 1.10808</strain>
    </source>
</reference>
<dbReference type="Gene3D" id="1.10.1510.10">
    <property type="entry name" value="Uncharacterised protein YqeY/AIM41 PF09424, N-terminal domain"/>
    <property type="match status" value="1"/>
</dbReference>
<dbReference type="InterPro" id="IPR023168">
    <property type="entry name" value="GatB_Yqey_C_2"/>
</dbReference>
<dbReference type="InterPro" id="IPR042184">
    <property type="entry name" value="YqeY/Aim41_N"/>
</dbReference>
<dbReference type="Gene3D" id="1.10.10.410">
    <property type="match status" value="1"/>
</dbReference>
<evidence type="ECO:0000313" key="2">
    <source>
        <dbReference type="Proteomes" id="UP000184066"/>
    </source>
</evidence>